<protein>
    <submittedName>
        <fullName evidence="5">20029_t:CDS:1</fullName>
    </submittedName>
</protein>
<dbReference type="SMART" id="SM00398">
    <property type="entry name" value="HMG"/>
    <property type="match status" value="1"/>
</dbReference>
<dbReference type="Gene3D" id="1.10.30.10">
    <property type="entry name" value="High mobility group box domain"/>
    <property type="match status" value="1"/>
</dbReference>
<reference evidence="5 6" key="1">
    <citation type="submission" date="2021-06" db="EMBL/GenBank/DDBJ databases">
        <authorList>
            <person name="Kallberg Y."/>
            <person name="Tangrot J."/>
            <person name="Rosling A."/>
        </authorList>
    </citation>
    <scope>NUCLEOTIDE SEQUENCE [LARGE SCALE GENOMIC DNA]</scope>
    <source>
        <strain evidence="5 6">120-4 pot B 10/14</strain>
    </source>
</reference>
<dbReference type="PROSITE" id="PS50118">
    <property type="entry name" value="HMG_BOX_2"/>
    <property type="match status" value="1"/>
</dbReference>
<dbReference type="InterPro" id="IPR050140">
    <property type="entry name" value="SRY-related_HMG-box_TF-like"/>
</dbReference>
<dbReference type="EMBL" id="CAJVQB010050051">
    <property type="protein sequence ID" value="CAG8834741.1"/>
    <property type="molecule type" value="Genomic_DNA"/>
</dbReference>
<dbReference type="Proteomes" id="UP000789901">
    <property type="component" value="Unassembled WGS sequence"/>
</dbReference>
<keyword evidence="3" id="KW-0539">Nucleus</keyword>
<feature type="DNA-binding region" description="HMG box" evidence="3">
    <location>
        <begin position="50"/>
        <end position="117"/>
    </location>
</feature>
<comment type="caution">
    <text evidence="5">The sequence shown here is derived from an EMBL/GenBank/DDBJ whole genome shotgun (WGS) entry which is preliminary data.</text>
</comment>
<organism evidence="5 6">
    <name type="scientific">Gigaspora margarita</name>
    <dbReference type="NCBI Taxonomy" id="4874"/>
    <lineage>
        <taxon>Eukaryota</taxon>
        <taxon>Fungi</taxon>
        <taxon>Fungi incertae sedis</taxon>
        <taxon>Mucoromycota</taxon>
        <taxon>Glomeromycotina</taxon>
        <taxon>Glomeromycetes</taxon>
        <taxon>Diversisporales</taxon>
        <taxon>Gigasporaceae</taxon>
        <taxon>Gigaspora</taxon>
    </lineage>
</organism>
<evidence type="ECO:0000313" key="5">
    <source>
        <dbReference type="EMBL" id="CAG8834741.1"/>
    </source>
</evidence>
<evidence type="ECO:0000259" key="4">
    <source>
        <dbReference type="PROSITE" id="PS50118"/>
    </source>
</evidence>
<feature type="domain" description="HMG box" evidence="4">
    <location>
        <begin position="50"/>
        <end position="117"/>
    </location>
</feature>
<dbReference type="InterPro" id="IPR009071">
    <property type="entry name" value="HMG_box_dom"/>
</dbReference>
<name>A0ABN7WKS0_GIGMA</name>
<keyword evidence="1 3" id="KW-0238">DNA-binding</keyword>
<dbReference type="CDD" id="cd01389">
    <property type="entry name" value="HMG-box_ROX1-like"/>
    <property type="match status" value="1"/>
</dbReference>
<gene>
    <name evidence="5" type="ORF">GMARGA_LOCUS32219</name>
</gene>
<proteinExistence type="predicted"/>
<dbReference type="InterPro" id="IPR036910">
    <property type="entry name" value="HMG_box_dom_sf"/>
</dbReference>
<dbReference type="PANTHER" id="PTHR10270:SF161">
    <property type="entry name" value="SEX-DETERMINING REGION Y PROTEIN"/>
    <property type="match status" value="1"/>
</dbReference>
<keyword evidence="2" id="KW-0804">Transcription</keyword>
<evidence type="ECO:0000256" key="1">
    <source>
        <dbReference type="ARBA" id="ARBA00023125"/>
    </source>
</evidence>
<evidence type="ECO:0000313" key="6">
    <source>
        <dbReference type="Proteomes" id="UP000789901"/>
    </source>
</evidence>
<dbReference type="Pfam" id="PF00505">
    <property type="entry name" value="HMG_box"/>
    <property type="match status" value="1"/>
</dbReference>
<evidence type="ECO:0000256" key="2">
    <source>
        <dbReference type="ARBA" id="ARBA00023163"/>
    </source>
</evidence>
<keyword evidence="6" id="KW-1185">Reference proteome</keyword>
<sequence>MNDFKNFCNIFMVDNPILDCSNEMNKQSLILGAPTLNCSTKVSKRRQEKVPRPSNAFILYRKDKQFNVKNQYNLSNCQVSKVISQMWNAENNEIKLYYKKLANSKKLDHIQKYPNYVYKLKKRKKNTKNLLKINNMIATKTLSTLPFPHLKELSHDLSIINNINHPIPFNEFYPYTSNFNETFTYFNTPLNFNNTFTNDTFTYFENLNFNDTFMYFDNTLKFNETTR</sequence>
<evidence type="ECO:0000256" key="3">
    <source>
        <dbReference type="PROSITE-ProRule" id="PRU00267"/>
    </source>
</evidence>
<dbReference type="PANTHER" id="PTHR10270">
    <property type="entry name" value="SOX TRANSCRIPTION FACTOR"/>
    <property type="match status" value="1"/>
</dbReference>
<accession>A0ABN7WKS0</accession>
<dbReference type="SUPFAM" id="SSF47095">
    <property type="entry name" value="HMG-box"/>
    <property type="match status" value="1"/>
</dbReference>